<evidence type="ECO:0000259" key="8">
    <source>
        <dbReference type="Pfam" id="PF02687"/>
    </source>
</evidence>
<gene>
    <name evidence="9" type="ORF">FB458_1668</name>
</gene>
<dbReference type="InterPro" id="IPR003838">
    <property type="entry name" value="ABC3_permease_C"/>
</dbReference>
<name>A0A542DZR3_9MICO</name>
<evidence type="ECO:0000256" key="2">
    <source>
        <dbReference type="ARBA" id="ARBA00022475"/>
    </source>
</evidence>
<dbReference type="PANTHER" id="PTHR30287">
    <property type="entry name" value="MEMBRANE COMPONENT OF PREDICTED ABC SUPERFAMILY METABOLITE UPTAKE TRANSPORTER"/>
    <property type="match status" value="1"/>
</dbReference>
<keyword evidence="5 7" id="KW-0472">Membrane</keyword>
<feature type="transmembrane region" description="Helical" evidence="7">
    <location>
        <begin position="451"/>
        <end position="481"/>
    </location>
</feature>
<feature type="transmembrane region" description="Helical" evidence="7">
    <location>
        <begin position="915"/>
        <end position="937"/>
    </location>
</feature>
<accession>A0A542DZR3</accession>
<feature type="transmembrane region" description="Helical" evidence="7">
    <location>
        <begin position="872"/>
        <end position="895"/>
    </location>
</feature>
<keyword evidence="3 7" id="KW-0812">Transmembrane</keyword>
<feature type="transmembrane region" description="Helical" evidence="7">
    <location>
        <begin position="374"/>
        <end position="397"/>
    </location>
</feature>
<dbReference type="GO" id="GO:0005886">
    <property type="term" value="C:plasma membrane"/>
    <property type="evidence" value="ECO:0007669"/>
    <property type="project" value="UniProtKB-SubCell"/>
</dbReference>
<keyword evidence="4 7" id="KW-1133">Transmembrane helix</keyword>
<evidence type="ECO:0000256" key="3">
    <source>
        <dbReference type="ARBA" id="ARBA00022692"/>
    </source>
</evidence>
<proteinExistence type="predicted"/>
<dbReference type="OrthoDB" id="4847440at2"/>
<sequence>MTSRRGARPAGADWRASWRLALRMGRRDVRRHRGRSLLIGVLVLLPVAALVVVSTLAATSSLSADERLALDTGSAGAALVLDHDATEPLPGWSTGHEAQAVRRLLGGRVTVVSSGQVTARQGRRDVPVDVLGVDGAVDAHGRAALTSGRWPRTADEVLVTPVGRQAGLPESGSLTVRTGADATRTLTVVGTGTGLVVFGSVNLGPAGLVALPSVGPGALAPQSGSAAPELLLTRDHAVTVAERTRLDAAGLRVLDRQDGSAPPRTSGDASDPSTLALWTGVGSTILLLLTGLLAGPAFAIGAIRQRHALALLAVTGATTRQLRRTVLGQALVLGVLGAGTGGALGLGVSAALVATLRARDPRAWWQPYDVPWPAILVALTLAVAGSVVSALLPARGLGRLDVVRVLRGQLVSPRLHRGLPVVGLVLLVPGTVGLCLAAARSETGGTDSTTITLLVVGGTVLLLLGALGVIPGLLVLTGRLLRGAPVAVRMAVRDAARQRGRATPTVLAVCVVSAALCAVAVLAASSTEHDRRSYVPRFADGAGQVLAGPDDTTWDTAAGRADLAALVREVDPHLRLLDLGTVSTDPGVTQGRPGTPTRLVVGLRPGCSAAQAAAALDPMSSAPVPGCLAPASLPGAEHGGIAVVDATYAARVLGLDEASARLLAQGGLVAADGDGRPAGPIATGPGEPAMIGSGDAALPVVDGGVLVADGPLRTAPASATGEPLPTVFAGTPRLVRLAAASAPRARFAALAGSGAVVTPETAARFGWSHPAGASLVVDDRGPMDAATEAALGAALDRASPGARIDVERGYDASSNGLATSIVLLVAGFLVLVATLVATGLSQAEAEPLGLTMSAVGATRGTRRRLAAAQAATLSLVGMLFGVALGLAPGVVMALSATTPREGDTLPVPSVVVVPWPTLSLVLVLVPTLAALVALATVRRDVGAAPRVA</sequence>
<evidence type="ECO:0000313" key="10">
    <source>
        <dbReference type="Proteomes" id="UP000317893"/>
    </source>
</evidence>
<comment type="subcellular location">
    <subcellularLocation>
        <location evidence="1">Cell membrane</location>
        <topology evidence="1">Multi-pass membrane protein</topology>
    </subcellularLocation>
</comment>
<dbReference type="InterPro" id="IPR038766">
    <property type="entry name" value="Membrane_comp_ABC_pdt"/>
</dbReference>
<evidence type="ECO:0000256" key="1">
    <source>
        <dbReference type="ARBA" id="ARBA00004651"/>
    </source>
</evidence>
<evidence type="ECO:0000256" key="4">
    <source>
        <dbReference type="ARBA" id="ARBA00022989"/>
    </source>
</evidence>
<feature type="transmembrane region" description="Helical" evidence="7">
    <location>
        <begin position="817"/>
        <end position="840"/>
    </location>
</feature>
<dbReference type="AlphaFoldDB" id="A0A542DZR3"/>
<feature type="domain" description="ABC3 transporter permease C-terminal" evidence="8">
    <location>
        <begin position="282"/>
        <end position="399"/>
    </location>
</feature>
<dbReference type="Pfam" id="PF02687">
    <property type="entry name" value="FtsX"/>
    <property type="match status" value="1"/>
</dbReference>
<evidence type="ECO:0000256" key="5">
    <source>
        <dbReference type="ARBA" id="ARBA00023136"/>
    </source>
</evidence>
<comment type="caution">
    <text evidence="9">The sequence shown here is derived from an EMBL/GenBank/DDBJ whole genome shotgun (WGS) entry which is preliminary data.</text>
</comment>
<dbReference type="Proteomes" id="UP000317893">
    <property type="component" value="Unassembled WGS sequence"/>
</dbReference>
<evidence type="ECO:0000256" key="6">
    <source>
        <dbReference type="SAM" id="MobiDB-lite"/>
    </source>
</evidence>
<keyword evidence="10" id="KW-1185">Reference proteome</keyword>
<dbReference type="EMBL" id="VFMN01000001">
    <property type="protein sequence ID" value="TQJ08578.1"/>
    <property type="molecule type" value="Genomic_DNA"/>
</dbReference>
<organism evidence="9 10">
    <name type="scientific">Lapillicoccus jejuensis</name>
    <dbReference type="NCBI Taxonomy" id="402171"/>
    <lineage>
        <taxon>Bacteria</taxon>
        <taxon>Bacillati</taxon>
        <taxon>Actinomycetota</taxon>
        <taxon>Actinomycetes</taxon>
        <taxon>Micrococcales</taxon>
        <taxon>Intrasporangiaceae</taxon>
        <taxon>Lapillicoccus</taxon>
    </lineage>
</organism>
<feature type="transmembrane region" description="Helical" evidence="7">
    <location>
        <begin position="330"/>
        <end position="354"/>
    </location>
</feature>
<feature type="region of interest" description="Disordered" evidence="6">
    <location>
        <begin position="254"/>
        <end position="273"/>
    </location>
</feature>
<feature type="transmembrane region" description="Helical" evidence="7">
    <location>
        <begin position="275"/>
        <end position="303"/>
    </location>
</feature>
<feature type="transmembrane region" description="Helical" evidence="7">
    <location>
        <begin position="502"/>
        <end position="524"/>
    </location>
</feature>
<dbReference type="RefSeq" id="WP_141848078.1">
    <property type="nucleotide sequence ID" value="NZ_BAAAPR010000004.1"/>
</dbReference>
<evidence type="ECO:0000313" key="9">
    <source>
        <dbReference type="EMBL" id="TQJ08578.1"/>
    </source>
</evidence>
<protein>
    <submittedName>
        <fullName evidence="9">Putative ABC transport system permease protein</fullName>
    </submittedName>
</protein>
<dbReference type="PANTHER" id="PTHR30287:SF1">
    <property type="entry name" value="INNER MEMBRANE PROTEIN"/>
    <property type="match status" value="1"/>
</dbReference>
<reference evidence="9 10" key="1">
    <citation type="submission" date="2019-06" db="EMBL/GenBank/DDBJ databases">
        <title>Sequencing the genomes of 1000 actinobacteria strains.</title>
        <authorList>
            <person name="Klenk H.-P."/>
        </authorList>
    </citation>
    <scope>NUCLEOTIDE SEQUENCE [LARGE SCALE GENOMIC DNA]</scope>
    <source>
        <strain evidence="9 10">DSM 18607</strain>
    </source>
</reference>
<evidence type="ECO:0000256" key="7">
    <source>
        <dbReference type="SAM" id="Phobius"/>
    </source>
</evidence>
<keyword evidence="2" id="KW-1003">Cell membrane</keyword>
<feature type="transmembrane region" description="Helical" evidence="7">
    <location>
        <begin position="418"/>
        <end position="439"/>
    </location>
</feature>